<name>A0A7E5VI47_TRINI</name>
<evidence type="ECO:0000313" key="8">
    <source>
        <dbReference type="RefSeq" id="XP_026727997.1"/>
    </source>
</evidence>
<dbReference type="SUPFAM" id="SSF50494">
    <property type="entry name" value="Trypsin-like serine proteases"/>
    <property type="match status" value="1"/>
</dbReference>
<dbReference type="AlphaFoldDB" id="A0A7E5VI47"/>
<dbReference type="SMART" id="SM00020">
    <property type="entry name" value="Tryp_SPc"/>
    <property type="match status" value="1"/>
</dbReference>
<accession>A0A7E5VI47</accession>
<keyword evidence="2" id="KW-0378">Hydrolase</keyword>
<dbReference type="GeneID" id="113494060"/>
<dbReference type="GO" id="GO:0004252">
    <property type="term" value="F:serine-type endopeptidase activity"/>
    <property type="evidence" value="ECO:0007669"/>
    <property type="project" value="InterPro"/>
</dbReference>
<keyword evidence="4" id="KW-1015">Disulfide bond</keyword>
<dbReference type="GO" id="GO:0006508">
    <property type="term" value="P:proteolysis"/>
    <property type="evidence" value="ECO:0007669"/>
    <property type="project" value="UniProtKB-KW"/>
</dbReference>
<dbReference type="Gene3D" id="2.40.10.10">
    <property type="entry name" value="Trypsin-like serine proteases"/>
    <property type="match status" value="1"/>
</dbReference>
<dbReference type="PANTHER" id="PTHR24276:SF98">
    <property type="entry name" value="FI18310P1-RELATED"/>
    <property type="match status" value="1"/>
</dbReference>
<keyword evidence="3" id="KW-0720">Serine protease</keyword>
<evidence type="ECO:0000256" key="3">
    <source>
        <dbReference type="ARBA" id="ARBA00022825"/>
    </source>
</evidence>
<dbReference type="PROSITE" id="PS50240">
    <property type="entry name" value="TRYPSIN_DOM"/>
    <property type="match status" value="1"/>
</dbReference>
<organism evidence="7 8">
    <name type="scientific">Trichoplusia ni</name>
    <name type="common">Cabbage looper</name>
    <dbReference type="NCBI Taxonomy" id="7111"/>
    <lineage>
        <taxon>Eukaryota</taxon>
        <taxon>Metazoa</taxon>
        <taxon>Ecdysozoa</taxon>
        <taxon>Arthropoda</taxon>
        <taxon>Hexapoda</taxon>
        <taxon>Insecta</taxon>
        <taxon>Pterygota</taxon>
        <taxon>Neoptera</taxon>
        <taxon>Endopterygota</taxon>
        <taxon>Lepidoptera</taxon>
        <taxon>Glossata</taxon>
        <taxon>Ditrysia</taxon>
        <taxon>Noctuoidea</taxon>
        <taxon>Noctuidae</taxon>
        <taxon>Plusiinae</taxon>
        <taxon>Trichoplusia</taxon>
    </lineage>
</organism>
<keyword evidence="1" id="KW-0645">Protease</keyword>
<dbReference type="InterPro" id="IPR009003">
    <property type="entry name" value="Peptidase_S1_PA"/>
</dbReference>
<dbReference type="InterPro" id="IPR050430">
    <property type="entry name" value="Peptidase_S1"/>
</dbReference>
<evidence type="ECO:0000256" key="4">
    <source>
        <dbReference type="ARBA" id="ARBA00023157"/>
    </source>
</evidence>
<gene>
    <name evidence="8" type="primary">LOC113494060</name>
</gene>
<evidence type="ECO:0000256" key="1">
    <source>
        <dbReference type="ARBA" id="ARBA00022670"/>
    </source>
</evidence>
<evidence type="ECO:0000313" key="7">
    <source>
        <dbReference type="Proteomes" id="UP000322000"/>
    </source>
</evidence>
<dbReference type="InterPro" id="IPR001254">
    <property type="entry name" value="Trypsin_dom"/>
</dbReference>
<dbReference type="RefSeq" id="XP_026727997.1">
    <property type="nucleotide sequence ID" value="XM_026872196.1"/>
</dbReference>
<dbReference type="InterPro" id="IPR043504">
    <property type="entry name" value="Peptidase_S1_PA_chymotrypsin"/>
</dbReference>
<dbReference type="Pfam" id="PF00089">
    <property type="entry name" value="Trypsin"/>
    <property type="match status" value="1"/>
</dbReference>
<evidence type="ECO:0000256" key="5">
    <source>
        <dbReference type="SAM" id="Phobius"/>
    </source>
</evidence>
<keyword evidence="5" id="KW-0812">Transmembrane</keyword>
<keyword evidence="5" id="KW-0472">Membrane</keyword>
<reference evidence="8" key="1">
    <citation type="submission" date="2025-08" db="UniProtKB">
        <authorList>
            <consortium name="RefSeq"/>
        </authorList>
    </citation>
    <scope>IDENTIFICATION</scope>
</reference>
<proteinExistence type="predicted"/>
<feature type="domain" description="Peptidase S1" evidence="6">
    <location>
        <begin position="166"/>
        <end position="381"/>
    </location>
</feature>
<dbReference type="OrthoDB" id="6159137at2759"/>
<keyword evidence="5" id="KW-1133">Transmembrane helix</keyword>
<protein>
    <submittedName>
        <fullName evidence="8">Phenoloxidase-activating factor 1-like</fullName>
    </submittedName>
</protein>
<sequence>MCYVCCKELKGWCKSFTRIEGFLSVLQAILLVVFIFFLVFLILHFVGCLKIPEEKKETTTDIKLNTSDDEVYEILATTTLSPDVECTWDPSKPTTVRVRYYLNDINTTERHDSDELKVTKSQALDTELVESFLEYDDFEFSEHSDGDFADETFTNQVVALVKLKPPADVTFGCILTKVTKFWTLTAASCIESIEEVDSLDSFVMIEQYGSARQSRARGVADVRLHPQAAGAARSHDLAALRADRALRAPAPLPALPSPLDYFSVAVGERFVLLGYGGYRTVDKGPAGRRLRQVSVFAVSAAQCAGWAPRHLAGGARVAGALCAGARRARSEPCNYCAGAPLLRGGTLYGVMSDNAACAVACEPQLYVNLAMLRDWIDAVIQ</sequence>
<feature type="transmembrane region" description="Helical" evidence="5">
    <location>
        <begin position="21"/>
        <end position="46"/>
    </location>
</feature>
<evidence type="ECO:0000256" key="2">
    <source>
        <dbReference type="ARBA" id="ARBA00022801"/>
    </source>
</evidence>
<dbReference type="KEGG" id="tnl:113494060"/>
<dbReference type="PANTHER" id="PTHR24276">
    <property type="entry name" value="POLYSERASE-RELATED"/>
    <property type="match status" value="1"/>
</dbReference>
<dbReference type="InParanoid" id="A0A7E5VI47"/>
<dbReference type="Proteomes" id="UP000322000">
    <property type="component" value="Chromosome 5"/>
</dbReference>
<evidence type="ECO:0000259" key="6">
    <source>
        <dbReference type="PROSITE" id="PS50240"/>
    </source>
</evidence>
<keyword evidence="7" id="KW-1185">Reference proteome</keyword>